<dbReference type="Pfam" id="PF00439">
    <property type="entry name" value="Bromodomain"/>
    <property type="match status" value="1"/>
</dbReference>
<feature type="region of interest" description="Disordered" evidence="8">
    <location>
        <begin position="1532"/>
        <end position="1551"/>
    </location>
</feature>
<feature type="compositionally biased region" description="Basic residues" evidence="8">
    <location>
        <begin position="1168"/>
        <end position="1178"/>
    </location>
</feature>
<dbReference type="SMART" id="SM00297">
    <property type="entry name" value="BROMO"/>
    <property type="match status" value="1"/>
</dbReference>
<feature type="region of interest" description="Disordered" evidence="8">
    <location>
        <begin position="1015"/>
        <end position="1103"/>
    </location>
</feature>
<dbReference type="InterPro" id="IPR022591">
    <property type="entry name" value="TAF1_HAT_dom"/>
</dbReference>
<dbReference type="InterPro" id="IPR018359">
    <property type="entry name" value="Bromodomain_CS"/>
</dbReference>
<keyword evidence="5" id="KW-0804">Transcription</keyword>
<feature type="compositionally biased region" description="Low complexity" evidence="8">
    <location>
        <begin position="1475"/>
        <end position="1487"/>
    </location>
</feature>
<evidence type="ECO:0000256" key="2">
    <source>
        <dbReference type="ARBA" id="ARBA00009064"/>
    </source>
</evidence>
<dbReference type="Gene3D" id="1.20.920.10">
    <property type="entry name" value="Bromodomain-like"/>
    <property type="match status" value="1"/>
</dbReference>
<dbReference type="PRINTS" id="PR00503">
    <property type="entry name" value="BROMODOMAIN"/>
</dbReference>
<reference evidence="10 11" key="1">
    <citation type="journal article" date="2013" name="Genome Biol.">
        <title>Genome of Acanthamoeba castellanii highlights extensive lateral gene transfer and early evolution of tyrosine kinase signaling.</title>
        <authorList>
            <person name="Clarke M."/>
            <person name="Lohan A.J."/>
            <person name="Liu B."/>
            <person name="Lagkouvardos I."/>
            <person name="Roy S."/>
            <person name="Zafar N."/>
            <person name="Bertelli C."/>
            <person name="Schilde C."/>
            <person name="Kianianmomeni A."/>
            <person name="Burglin T.R."/>
            <person name="Frech C."/>
            <person name="Turcotte B."/>
            <person name="Kopec K.O."/>
            <person name="Synnott J.M."/>
            <person name="Choo C."/>
            <person name="Paponov I."/>
            <person name="Finkler A."/>
            <person name="Soon Heng Tan C."/>
            <person name="Hutchins A.P."/>
            <person name="Weinmeier T."/>
            <person name="Rattei T."/>
            <person name="Chu J.S."/>
            <person name="Gimenez G."/>
            <person name="Irimia M."/>
            <person name="Rigden D.J."/>
            <person name="Fitzpatrick D.A."/>
            <person name="Lorenzo-Morales J."/>
            <person name="Bateman A."/>
            <person name="Chiu C.H."/>
            <person name="Tang P."/>
            <person name="Hegemann P."/>
            <person name="Fromm H."/>
            <person name="Raoult D."/>
            <person name="Greub G."/>
            <person name="Miranda-Saavedra D."/>
            <person name="Chen N."/>
            <person name="Nash P."/>
            <person name="Ginger M.L."/>
            <person name="Horn M."/>
            <person name="Schaap P."/>
            <person name="Caler L."/>
            <person name="Loftus B."/>
        </authorList>
    </citation>
    <scope>NUCLEOTIDE SEQUENCE [LARGE SCALE GENOMIC DNA]</scope>
    <source>
        <strain evidence="10 11">Neff</strain>
    </source>
</reference>
<dbReference type="KEGG" id="acan:ACA1_089850"/>
<comment type="similarity">
    <text evidence="2">Belongs to the TAF1 family.</text>
</comment>
<feature type="compositionally biased region" description="Acidic residues" evidence="8">
    <location>
        <begin position="1325"/>
        <end position="1336"/>
    </location>
</feature>
<dbReference type="PANTHER" id="PTHR13900">
    <property type="entry name" value="TRANSCRIPTION INITIATION FACTOR TFIID"/>
    <property type="match status" value="1"/>
</dbReference>
<protein>
    <submittedName>
        <fullName evidence="10">Bromodomain domain containing protein</fullName>
    </submittedName>
</protein>
<keyword evidence="4 7" id="KW-0103">Bromodomain</keyword>
<dbReference type="Pfam" id="PF15288">
    <property type="entry name" value="zf-CCHC_6"/>
    <property type="match status" value="1"/>
</dbReference>
<keyword evidence="6" id="KW-0539">Nucleus</keyword>
<evidence type="ECO:0000256" key="3">
    <source>
        <dbReference type="ARBA" id="ARBA00023015"/>
    </source>
</evidence>
<dbReference type="OrthoDB" id="5752at2759"/>
<feature type="compositionally biased region" description="Low complexity" evidence="8">
    <location>
        <begin position="131"/>
        <end position="175"/>
    </location>
</feature>
<sequence>MKRNASKKGGGNLEGLLMFGDALPPELVAGAKALGMGGMGFAQGLLAEGGNVGADDGGGEKAPDAIDFEDMSDGEVDDFEEDEPEIKKEKEEDAEEVRAKAAEMARTLKSKLAAGAAKKGGDDYDDDYDADSSSLPSFPAAALHANGAAPKPSTTTMPTAAAAAPPSAATVFASPLPIKQEPHVDAGGMGLDEMEKALFSDEDEEEPSEMDEDTSSQLSRDSMPPPAAAAAGQMNPADSGPVLPPAIAAVLSGNAIVLTPRGRGRTRSSGTRTAPAPGAAKAQLTEPVPQQSVVVLRASVSESELVGTKAAVAVSPPLPAAKAGQWGAVDQSAKPAAAPAESSTATSEVLEQLEAEPIVEPREWSLFPAVNEDLASGDWLDAVIWDDRKVPPAAVNNPLIFDLNDKEMLFEENVKKPLEDEEQMIGAEEEGVKKVERRRGRRPKRKISEIASIIEDEVEEDLDPFNYSLDRIYANASRALAKIRPKNMGKPVVQHSIPALKLSSFKTNFAPEDLRLFHRPRTRLPTSKKIKVTPAPIEGSRTNPRFKKQSGTIRRKRELSGKDGRVVLAEYLEERPPVLSNVGMGTKILNYYRKKDVNDIPPDKTREDGDMVLLDQADECPFLGEVPTGDTVQMMDNNLFRAPIVKHNAPTTDFLLVRSKNKFYIREIPAVYAVGQEQPVAEVPAPNSRSANNFIKARLQTFIYRLFKKRANQQRVRISDICSAFPSHSETSIRKRLKDCSDFQRGGDDSGWWTLKKDFEMPSEEDLRAMLTPETVCAYESMLAGHQRLQDCGIEHTHNATGLSQAVAQLEAESGKKHKAAAAFVKEEVYLAPWNTTGNFLSVQNGKGQLQLTGFGDPTGTGAGFSYLRVPQKVQAQQKKAQVPKTSVTGTDADLRKLSLENARLVLLKFGVSEDVIEKLGRWERIDLVREKSSAAAAGGDDPNLTKFARGRRFNFQQQQQVYKDECARIFEKQLAFLSELNPDDISDDEEDLQDNIELQDFAGEMERELEALFGGDDSNSEAPELPPPKPARGARPSVGAGGGPRALGRKRTLAQQEADEEEAERRELQKFMEEAREKKREEALAAQAAATPVRPAAAAVARPVTPVSLAPVTAAAESKREPFSPFSDSSLDGFPSASEGGVPGGSPRGPSASEGAGAGGGGELKKPTRKFIKRTVTKKGPDGQPIKVVEIIRDPKKVEEYMKKSKAAKKNRPKLTAEEEAEKQRVRKEKRRLQEQLRRLKKNREKQRILAERLAEGNRDGTLSQTEGTNNQLVCGACGMVGHMRTNRNCPYYTEDQAAGAGATAKGTGGGPRKGKRRRRNVDYDEDDDDEDELDFDLDDEDLLLDDDLDEPLLLDELLAEEEAELAAKVAPLVKVEGTKLRFPKVVLAAVTPTAGSTPTTSIPASPISVVDVVSPPSAAPPTTIEPAAPAPGGSSRRPSKRPKLEPTTPRTPAPAAPSSAATTPSPTAPPAPSRSAATTPVTPTSGGHVATTPTESPATPGGEKKLILRISKKDLPPGALTRKRPVSELSEPNYMLNPPKLPRVRSRKTGRGAGVQLAAIFEKAMLRVKSHEYAPPFLRPVTTKEAPDYHKYIKKPIDLGTIHNNVKTFKYLSQNALMADMKLMASNCHKYCDTRFPQLPPLADTLVKICIEALRENETEIQELEALIGAQGEGEGDDTPAPATPAPAPSRSRSSGGGASGHKASASASTPYTPKSSSSASASSSSGGRSSRPSSKTSSRSGTPRSTTPSSSVPASPSASFHFSSSPSSPVHSSSVPRVTSTAGSTKVKIKLPVKLLRKDD</sequence>
<evidence type="ECO:0000313" key="11">
    <source>
        <dbReference type="Proteomes" id="UP000011083"/>
    </source>
</evidence>
<dbReference type="VEuPathDB" id="AmoebaDB:ACA1_089850"/>
<evidence type="ECO:0000256" key="8">
    <source>
        <dbReference type="SAM" id="MobiDB-lite"/>
    </source>
</evidence>
<name>L8GUU7_ACACF</name>
<evidence type="ECO:0000256" key="4">
    <source>
        <dbReference type="ARBA" id="ARBA00023117"/>
    </source>
</evidence>
<dbReference type="InterPro" id="IPR041670">
    <property type="entry name" value="Znf-CCHC_6"/>
</dbReference>
<dbReference type="InterPro" id="IPR001487">
    <property type="entry name" value="Bromodomain"/>
</dbReference>
<feature type="region of interest" description="Disordered" evidence="8">
    <location>
        <begin position="1418"/>
        <end position="1506"/>
    </location>
</feature>
<feature type="compositionally biased region" description="Basic and acidic residues" evidence="8">
    <location>
        <begin position="85"/>
        <end position="103"/>
    </location>
</feature>
<dbReference type="GO" id="GO:0005669">
    <property type="term" value="C:transcription factor TFIID complex"/>
    <property type="evidence" value="ECO:0007669"/>
    <property type="project" value="InterPro"/>
</dbReference>
<evidence type="ECO:0000256" key="1">
    <source>
        <dbReference type="ARBA" id="ARBA00004123"/>
    </source>
</evidence>
<feature type="compositionally biased region" description="Low complexity" evidence="8">
    <location>
        <begin position="1458"/>
        <end position="1467"/>
    </location>
</feature>
<proteinExistence type="inferred from homology"/>
<dbReference type="GO" id="GO:0016251">
    <property type="term" value="F:RNA polymerase II general transcription initiation factor activity"/>
    <property type="evidence" value="ECO:0007669"/>
    <property type="project" value="InterPro"/>
</dbReference>
<evidence type="ECO:0000259" key="9">
    <source>
        <dbReference type="PROSITE" id="PS50014"/>
    </source>
</evidence>
<dbReference type="SUPFAM" id="SSF47370">
    <property type="entry name" value="Bromodomain"/>
    <property type="match status" value="1"/>
</dbReference>
<dbReference type="EMBL" id="KB007985">
    <property type="protein sequence ID" value="ELR16697.1"/>
    <property type="molecule type" value="Genomic_DNA"/>
</dbReference>
<dbReference type="RefSeq" id="XP_004338710.1">
    <property type="nucleotide sequence ID" value="XM_004338662.1"/>
</dbReference>
<dbReference type="GO" id="GO:0051123">
    <property type="term" value="P:RNA polymerase II preinitiation complex assembly"/>
    <property type="evidence" value="ECO:0007669"/>
    <property type="project" value="TreeGrafter"/>
</dbReference>
<feature type="region of interest" description="Disordered" evidence="8">
    <location>
        <begin position="45"/>
        <end position="243"/>
    </location>
</feature>
<feature type="compositionally biased region" description="Basic and acidic residues" evidence="8">
    <location>
        <begin position="1064"/>
        <end position="1084"/>
    </location>
</feature>
<feature type="compositionally biased region" description="Low complexity" evidence="8">
    <location>
        <begin position="1085"/>
        <end position="1103"/>
    </location>
</feature>
<evidence type="ECO:0000256" key="7">
    <source>
        <dbReference type="PROSITE-ProRule" id="PRU00035"/>
    </source>
</evidence>
<feature type="compositionally biased region" description="Acidic residues" evidence="8">
    <location>
        <begin position="200"/>
        <end position="214"/>
    </location>
</feature>
<dbReference type="InterPro" id="IPR036427">
    <property type="entry name" value="Bromodomain-like_sf"/>
</dbReference>
<dbReference type="GO" id="GO:0017025">
    <property type="term" value="F:TBP-class protein binding"/>
    <property type="evidence" value="ECO:0007669"/>
    <property type="project" value="InterPro"/>
</dbReference>
<dbReference type="PROSITE" id="PS50014">
    <property type="entry name" value="BROMODOMAIN_2"/>
    <property type="match status" value="1"/>
</dbReference>
<evidence type="ECO:0000313" key="10">
    <source>
        <dbReference type="EMBL" id="ELR16697.1"/>
    </source>
</evidence>
<dbReference type="PANTHER" id="PTHR13900:SF0">
    <property type="entry name" value="TRANSCRIPTION INITIATION FACTOR TFIID SUBUNIT 1"/>
    <property type="match status" value="1"/>
</dbReference>
<dbReference type="GO" id="GO:0004402">
    <property type="term" value="F:histone acetyltransferase activity"/>
    <property type="evidence" value="ECO:0007669"/>
    <property type="project" value="InterPro"/>
</dbReference>
<feature type="compositionally biased region" description="Acidic residues" evidence="8">
    <location>
        <begin position="66"/>
        <end position="84"/>
    </location>
</feature>
<feature type="region of interest" description="Disordered" evidence="8">
    <location>
        <begin position="1203"/>
        <end position="1233"/>
    </location>
</feature>
<comment type="subcellular location">
    <subcellularLocation>
        <location evidence="1">Nucleus</location>
    </subcellularLocation>
</comment>
<feature type="region of interest" description="Disordered" evidence="8">
    <location>
        <begin position="1116"/>
        <end position="1183"/>
    </location>
</feature>
<feature type="domain" description="Bromo" evidence="9">
    <location>
        <begin position="1571"/>
        <end position="1633"/>
    </location>
</feature>
<feature type="region of interest" description="Disordered" evidence="8">
    <location>
        <begin position="259"/>
        <end position="285"/>
    </location>
</feature>
<organism evidence="10 11">
    <name type="scientific">Acanthamoeba castellanii (strain ATCC 30010 / Neff)</name>
    <dbReference type="NCBI Taxonomy" id="1257118"/>
    <lineage>
        <taxon>Eukaryota</taxon>
        <taxon>Amoebozoa</taxon>
        <taxon>Discosea</taxon>
        <taxon>Longamoebia</taxon>
        <taxon>Centramoebida</taxon>
        <taxon>Acanthamoebidae</taxon>
        <taxon>Acanthamoeba</taxon>
    </lineage>
</organism>
<feature type="compositionally biased region" description="Low complexity" evidence="8">
    <location>
        <begin position="1703"/>
        <end position="1784"/>
    </location>
</feature>
<keyword evidence="11" id="KW-1185">Reference proteome</keyword>
<dbReference type="GeneID" id="14917398"/>
<evidence type="ECO:0000256" key="6">
    <source>
        <dbReference type="ARBA" id="ARBA00023242"/>
    </source>
</evidence>
<dbReference type="Pfam" id="PF12157">
    <property type="entry name" value="DUF3591"/>
    <property type="match status" value="1"/>
</dbReference>
<keyword evidence="3" id="KW-0805">Transcription regulation</keyword>
<accession>L8GUU7</accession>
<dbReference type="Proteomes" id="UP000011083">
    <property type="component" value="Unassembled WGS sequence"/>
</dbReference>
<feature type="region of interest" description="Disordered" evidence="8">
    <location>
        <begin position="1674"/>
        <end position="1803"/>
    </location>
</feature>
<evidence type="ECO:0000256" key="5">
    <source>
        <dbReference type="ARBA" id="ARBA00023163"/>
    </source>
</evidence>
<feature type="region of interest" description="Disordered" evidence="8">
    <location>
        <begin position="1301"/>
        <end position="1336"/>
    </location>
</feature>
<dbReference type="STRING" id="1257118.L8GUU7"/>
<feature type="compositionally biased region" description="Basic residues" evidence="8">
    <location>
        <begin position="1205"/>
        <end position="1214"/>
    </location>
</feature>
<dbReference type="InterPro" id="IPR040240">
    <property type="entry name" value="TAF1"/>
</dbReference>
<gene>
    <name evidence="10" type="ORF">ACA1_089850</name>
</gene>
<dbReference type="PROSITE" id="PS00633">
    <property type="entry name" value="BROMODOMAIN_1"/>
    <property type="match status" value="1"/>
</dbReference>
<feature type="compositionally biased region" description="Low complexity" evidence="8">
    <location>
        <begin position="1418"/>
        <end position="1433"/>
    </location>
</feature>